<comment type="caution">
    <text evidence="1">The sequence shown here is derived from an EMBL/GenBank/DDBJ whole genome shotgun (WGS) entry which is preliminary data.</text>
</comment>
<organism evidence="1 2">
    <name type="scientific">Muricoccus pecuniae</name>
    <dbReference type="NCBI Taxonomy" id="693023"/>
    <lineage>
        <taxon>Bacteria</taxon>
        <taxon>Pseudomonadati</taxon>
        <taxon>Pseudomonadota</taxon>
        <taxon>Alphaproteobacteria</taxon>
        <taxon>Acetobacterales</taxon>
        <taxon>Roseomonadaceae</taxon>
        <taxon>Muricoccus</taxon>
    </lineage>
</organism>
<dbReference type="Proteomes" id="UP000580654">
    <property type="component" value="Unassembled WGS sequence"/>
</dbReference>
<accession>A0A840YGG0</accession>
<evidence type="ECO:0000313" key="2">
    <source>
        <dbReference type="Proteomes" id="UP000580654"/>
    </source>
</evidence>
<keyword evidence="2" id="KW-1185">Reference proteome</keyword>
<evidence type="ECO:0000313" key="1">
    <source>
        <dbReference type="EMBL" id="MBB5693582.1"/>
    </source>
</evidence>
<proteinExistence type="predicted"/>
<gene>
    <name evidence="1" type="ORF">FHS87_001615</name>
</gene>
<name>A0A840YGG0_9PROT</name>
<dbReference type="AlphaFoldDB" id="A0A840YGG0"/>
<dbReference type="RefSeq" id="WP_184516027.1">
    <property type="nucleotide sequence ID" value="NZ_JACIJD010000006.1"/>
</dbReference>
<sequence>MFDHDNSRNIFQAAMYQNAAIANQNAALAESNAEVAAYNARIAEGWEARAKRAEDIALSNKKIAEDALARVAALQAEAKTAKWDLLVQKATTAGFRAQLDAMKAAAPDCSAMVDSGKRYKDGDIKTIGRIAFEEAFDATLRAHNVQEPAKYRVD</sequence>
<protein>
    <submittedName>
        <fullName evidence="1">Uncharacterized protein</fullName>
    </submittedName>
</protein>
<reference evidence="1 2" key="1">
    <citation type="submission" date="2020-08" db="EMBL/GenBank/DDBJ databases">
        <title>Genomic Encyclopedia of Type Strains, Phase IV (KMG-IV): sequencing the most valuable type-strain genomes for metagenomic binning, comparative biology and taxonomic classification.</title>
        <authorList>
            <person name="Goeker M."/>
        </authorList>
    </citation>
    <scope>NUCLEOTIDE SEQUENCE [LARGE SCALE GENOMIC DNA]</scope>
    <source>
        <strain evidence="1 2">DSM 25622</strain>
    </source>
</reference>
<dbReference type="EMBL" id="JACIJD010000006">
    <property type="protein sequence ID" value="MBB5693582.1"/>
    <property type="molecule type" value="Genomic_DNA"/>
</dbReference>